<dbReference type="VEuPathDB" id="FungiDB:TEQG_07364"/>
<dbReference type="Proteomes" id="UP000009169">
    <property type="component" value="Unassembled WGS sequence"/>
</dbReference>
<keyword evidence="2" id="KW-1185">Reference proteome</keyword>
<sequence length="142" mass="15719">MGQKSTSLSDLITVDHHYLPAYRDLHSYNPLIIIIGVHSTRKANLNDRSQETTTEDHTSSFPTLPFSFSPLALYDFSGARFINVHYSRCMDSVYRGDQNTEPISGNTARMEKTFSLLNLSCIVGPLPSGLKRSPTLKAALAA</sequence>
<dbReference type="HOGENOM" id="CLU_1817177_0_0_1"/>
<gene>
    <name evidence="1" type="ORF">TEQG_07364</name>
</gene>
<evidence type="ECO:0000313" key="1">
    <source>
        <dbReference type="EMBL" id="EGE08478.1"/>
    </source>
</evidence>
<evidence type="ECO:0000313" key="2">
    <source>
        <dbReference type="Proteomes" id="UP000009169"/>
    </source>
</evidence>
<reference evidence="2" key="1">
    <citation type="journal article" date="2012" name="MBio">
        <title>Comparative genome analysis of Trichophyton rubrum and related dermatophytes reveals candidate genes involved in infection.</title>
        <authorList>
            <person name="Martinez D.A."/>
            <person name="Oliver B.G."/>
            <person name="Graeser Y."/>
            <person name="Goldberg J.M."/>
            <person name="Li W."/>
            <person name="Martinez-Rossi N.M."/>
            <person name="Monod M."/>
            <person name="Shelest E."/>
            <person name="Barton R.C."/>
            <person name="Birch E."/>
            <person name="Brakhage A.A."/>
            <person name="Chen Z."/>
            <person name="Gurr S.J."/>
            <person name="Heiman D."/>
            <person name="Heitman J."/>
            <person name="Kosti I."/>
            <person name="Rossi A."/>
            <person name="Saif S."/>
            <person name="Samalova M."/>
            <person name="Saunders C.W."/>
            <person name="Shea T."/>
            <person name="Summerbell R.C."/>
            <person name="Xu J."/>
            <person name="Young S."/>
            <person name="Zeng Q."/>
            <person name="Birren B.W."/>
            <person name="Cuomo C.A."/>
            <person name="White T.C."/>
        </authorList>
    </citation>
    <scope>NUCLEOTIDE SEQUENCE [LARGE SCALE GENOMIC DNA]</scope>
    <source>
        <strain evidence="2">ATCC MYA-4606 / CBS 127.97</strain>
    </source>
</reference>
<proteinExistence type="predicted"/>
<dbReference type="AlphaFoldDB" id="F2Q2W0"/>
<name>F2Q2W0_TRIEC</name>
<organism evidence="1 2">
    <name type="scientific">Trichophyton equinum (strain ATCC MYA-4606 / CBS 127.97)</name>
    <name type="common">Horse ringworm fungus</name>
    <dbReference type="NCBI Taxonomy" id="559882"/>
    <lineage>
        <taxon>Eukaryota</taxon>
        <taxon>Fungi</taxon>
        <taxon>Dikarya</taxon>
        <taxon>Ascomycota</taxon>
        <taxon>Pezizomycotina</taxon>
        <taxon>Eurotiomycetes</taxon>
        <taxon>Eurotiomycetidae</taxon>
        <taxon>Onygenales</taxon>
        <taxon>Arthrodermataceae</taxon>
        <taxon>Trichophyton</taxon>
    </lineage>
</organism>
<protein>
    <submittedName>
        <fullName evidence="1">Uncharacterized protein</fullName>
    </submittedName>
</protein>
<dbReference type="EMBL" id="DS995780">
    <property type="protein sequence ID" value="EGE08478.1"/>
    <property type="molecule type" value="Genomic_DNA"/>
</dbReference>
<accession>F2Q2W0</accession>